<reference evidence="10 11" key="1">
    <citation type="journal article" date="2017" name="Genome Announc.">
        <title>Genome sequence of the saprophytic ascomycete Epicoccum nigrum ICMP 19927 strain isolated from New Zealand.</title>
        <authorList>
            <person name="Fokin M."/>
            <person name="Fleetwood D."/>
            <person name="Weir B.S."/>
            <person name="Villas-Boas S.G."/>
        </authorList>
    </citation>
    <scope>NUCLEOTIDE SEQUENCE [LARGE SCALE GENOMIC DNA]</scope>
    <source>
        <strain evidence="10 11">ICMP 19927</strain>
    </source>
</reference>
<organism evidence="10 11">
    <name type="scientific">Epicoccum nigrum</name>
    <name type="common">Soil fungus</name>
    <name type="synonym">Epicoccum purpurascens</name>
    <dbReference type="NCBI Taxonomy" id="105696"/>
    <lineage>
        <taxon>Eukaryota</taxon>
        <taxon>Fungi</taxon>
        <taxon>Dikarya</taxon>
        <taxon>Ascomycota</taxon>
        <taxon>Pezizomycotina</taxon>
        <taxon>Dothideomycetes</taxon>
        <taxon>Pleosporomycetidae</taxon>
        <taxon>Pleosporales</taxon>
        <taxon>Pleosporineae</taxon>
        <taxon>Didymellaceae</taxon>
        <taxon>Epicoccum</taxon>
    </lineage>
</organism>
<dbReference type="PROSITE" id="PS00411">
    <property type="entry name" value="KINESIN_MOTOR_1"/>
    <property type="match status" value="1"/>
</dbReference>
<keyword evidence="3 6" id="KW-0547">Nucleotide-binding</keyword>
<gene>
    <name evidence="10" type="ORF">B5807_09700</name>
</gene>
<dbReference type="GO" id="GO:0005524">
    <property type="term" value="F:ATP binding"/>
    <property type="evidence" value="ECO:0007669"/>
    <property type="project" value="UniProtKB-UniRule"/>
</dbReference>
<dbReference type="PROSITE" id="PS50067">
    <property type="entry name" value="KINESIN_MOTOR_2"/>
    <property type="match status" value="1"/>
</dbReference>
<keyword evidence="5 7" id="KW-0175">Coiled coil</keyword>
<dbReference type="InterPro" id="IPR001752">
    <property type="entry name" value="Kinesin_motor_dom"/>
</dbReference>
<dbReference type="InterPro" id="IPR027640">
    <property type="entry name" value="Kinesin-like_fam"/>
</dbReference>
<feature type="region of interest" description="Disordered" evidence="8">
    <location>
        <begin position="1"/>
        <end position="90"/>
    </location>
</feature>
<evidence type="ECO:0000256" key="5">
    <source>
        <dbReference type="ARBA" id="ARBA00023054"/>
    </source>
</evidence>
<feature type="region of interest" description="Disordered" evidence="8">
    <location>
        <begin position="1190"/>
        <end position="1222"/>
    </location>
</feature>
<dbReference type="STRING" id="105696.A0A1Y2LR42"/>
<evidence type="ECO:0000256" key="7">
    <source>
        <dbReference type="SAM" id="Coils"/>
    </source>
</evidence>
<feature type="coiled-coil region" evidence="7">
    <location>
        <begin position="1325"/>
        <end position="1380"/>
    </location>
</feature>
<dbReference type="Proteomes" id="UP000193240">
    <property type="component" value="Unassembled WGS sequence"/>
</dbReference>
<evidence type="ECO:0000256" key="4">
    <source>
        <dbReference type="ARBA" id="ARBA00022840"/>
    </source>
</evidence>
<dbReference type="OMA" id="WSLKATY"/>
<dbReference type="GO" id="GO:0003777">
    <property type="term" value="F:microtubule motor activity"/>
    <property type="evidence" value="ECO:0007669"/>
    <property type="project" value="InterPro"/>
</dbReference>
<feature type="compositionally biased region" description="Polar residues" evidence="8">
    <location>
        <begin position="1190"/>
        <end position="1202"/>
    </location>
</feature>
<dbReference type="InParanoid" id="A0A1Y2LR42"/>
<keyword evidence="2" id="KW-0963">Cytoplasm</keyword>
<feature type="compositionally biased region" description="Low complexity" evidence="8">
    <location>
        <begin position="66"/>
        <end position="84"/>
    </location>
</feature>
<accession>A0A1Y2LR42</accession>
<dbReference type="Gene3D" id="1.10.287.1490">
    <property type="match status" value="1"/>
</dbReference>
<dbReference type="GO" id="GO:0007052">
    <property type="term" value="P:mitotic spindle organization"/>
    <property type="evidence" value="ECO:0007669"/>
    <property type="project" value="TreeGrafter"/>
</dbReference>
<dbReference type="GO" id="GO:0005875">
    <property type="term" value="C:microtubule associated complex"/>
    <property type="evidence" value="ECO:0007669"/>
    <property type="project" value="TreeGrafter"/>
</dbReference>
<proteinExistence type="inferred from homology"/>
<keyword evidence="6" id="KW-0505">Motor protein</keyword>
<protein>
    <recommendedName>
        <fullName evidence="9">Kinesin motor domain-containing protein</fullName>
    </recommendedName>
</protein>
<dbReference type="SUPFAM" id="SSF52540">
    <property type="entry name" value="P-loop containing nucleoside triphosphate hydrolases"/>
    <property type="match status" value="1"/>
</dbReference>
<sequence>MQTRAASCPDPLLTPPSLHLRPNTAALHSNTAPCLDDRRRRGRTAMESPPTSPPPRAKRPMSAMVRSTRSSSRLSMSSKMGGSRASDDDSKTAVKVAVRVRPALKQDDPGFDLIPQRFRSARCHVTSPSSLAVDPAAGGRKVFVFDRVFDEEVNQEGVFEYVSDSVNSFVEGYNVSILAYGQSGAGKSYTMGTTGPGDQGNAQVMGIIPRAAALLFEKLDGPSIRAPGSGIRLPNARVSSVGSNSFSSKPSAKKSWHLTATYVEIYNEQLRDLLLSDTVPSAQRPEVIIREEPGGRIILAGLTQVAIESADDLLNALNFGSSIRQTDATAQNAKSSRSHAVFSLNLVQKKTSTSPTPTREKRRSMPLEAMSGSGENLVTIDSKLHFVDLAGSERLKNTQASGERAREGISINAGLASLGKVISQLSSRHHNAHISYRDSRLTRLLQDSLGGNAITYMIACINPAEFHLSESLNTVQYAQRARAIQTKPQIQQLHDDSDKQATIERLRNEVQFLRDQMRLSQNTSRVSLDPSERANQQYEREMDLQNQLLDFQENYTALSLRHSKLIAEISRVRDDESADTPILRGTVGDSALERLKRSNSFADAVESVVMEYEKTIQALESSLSNTRTSMSGQESELLEREARISLLESHNQQLQARMQKAVERDASNEEYVKSLERQIDNSLSGSERTDTTISDLRDKLQKARENESSCEEYISTLEERLAENEQEVEVMTREIERLKHVVERQRSIGKLDNLLYELDSVRQIEARPEETVVNGHSRTPSEPFIAKRGSTGGQPSIEGVHHFSTTVDAIAEEDDSERPTTAGATSARGELTVEGDNHSIKTTSVQGLTAESGEEEPQSPAQSRFVHDKLDSVTQELFDLRVEHEGTLQDYEKLASKYQEALRTLASLQDTVDEARHGYSRSSAFLGSPTVDGFDKQLGQPMSSRALSSELLSAESGNNTPPEGTTEVGDEQVDARRLSTASFDSRNSIPRAALMQELQALKTLHAEKEQRVDELKRDYSDLQEQHQDALDYVEELKSEVTKAQMNARPNSPSVHMIRRKSSQALLSNDRSNRAVNSLRTLALDKLDEEPALVFESNLTAIMTELATRSERVQELEHEVASVRKEMESKMTLISGLTKERSSLKASTPLDISIVSTMQDQIRQNEEQMQELKNAHAQREAALREQVALLTSSARSPDSSNEALSAREPPSASEGDAALTDDESRHRQLISLSNEAAQWQSKHLMAIEATKASEKEHLSTVRELESAMEQLQANHTARLTELEDIKGAEASAVLEQERAKHAELVAALQSQVDEHKATAVSNAARLAELEQSHANIIKQVEEDSEARALTEKELDTHKSLMANLEHQIEEHKAAIEYHQQGKESLQKSHAAELEKLTTELMMHRESNAVLQTDLSKAKDDLDTLLQGVAAALGQEVEASQVQSQIESLIGARQSLTTRMDQALDDLQAAKLELSAATETVETLKDNMKEFEALNAETIKELERVSEKERKSSRLVQELEDQLNQNWDQHEAANNRLSALQTERSREFQDVVVHREQLEKDVEDARAKILLLESQLADAKRNSVRMSMDPREDLQRSNSANSSARKSLNMSLPSPPPAIPLPPLPPNSPPPTQVNAPSPPASRHQSKDIAHAQLVEDQEARIRTIEKHLFAEKQLTATLEDALTDLESSSQKTKGDLDQYRRKCASLEEEINAMRKERHAARHSLQAVEEERNARLRVEAERAHLEARMAALNDAQKKSKKKGTLNCF</sequence>
<dbReference type="SMART" id="SM00129">
    <property type="entry name" value="KISc"/>
    <property type="match status" value="1"/>
</dbReference>
<name>A0A1Y2LR42_EPING</name>
<feature type="domain" description="Kinesin motor" evidence="9">
    <location>
        <begin position="93"/>
        <end position="484"/>
    </location>
</feature>
<feature type="coiled-coil region" evidence="7">
    <location>
        <begin position="1681"/>
        <end position="1760"/>
    </location>
</feature>
<dbReference type="GO" id="GO:0005737">
    <property type="term" value="C:cytoplasm"/>
    <property type="evidence" value="ECO:0007669"/>
    <property type="project" value="UniProtKB-SubCell"/>
</dbReference>
<feature type="region of interest" description="Disordered" evidence="8">
    <location>
        <begin position="810"/>
        <end position="863"/>
    </location>
</feature>
<evidence type="ECO:0000256" key="6">
    <source>
        <dbReference type="PROSITE-ProRule" id="PRU00283"/>
    </source>
</evidence>
<evidence type="ECO:0000256" key="3">
    <source>
        <dbReference type="ARBA" id="ARBA00022741"/>
    </source>
</evidence>
<feature type="region of interest" description="Disordered" evidence="8">
    <location>
        <begin position="349"/>
        <end position="370"/>
    </location>
</feature>
<dbReference type="GO" id="GO:0008017">
    <property type="term" value="F:microtubule binding"/>
    <property type="evidence" value="ECO:0007669"/>
    <property type="project" value="InterPro"/>
</dbReference>
<dbReference type="InterPro" id="IPR036961">
    <property type="entry name" value="Kinesin_motor_dom_sf"/>
</dbReference>
<feature type="binding site" evidence="6">
    <location>
        <begin position="181"/>
        <end position="188"/>
    </location>
    <ligand>
        <name>ATP</name>
        <dbReference type="ChEBI" id="CHEBI:30616"/>
    </ligand>
</feature>
<keyword evidence="4 6" id="KW-0067">ATP-binding</keyword>
<dbReference type="Gene3D" id="3.40.850.10">
    <property type="entry name" value="Kinesin motor domain"/>
    <property type="match status" value="1"/>
</dbReference>
<comment type="subcellular location">
    <subcellularLocation>
        <location evidence="1">Cytoplasm</location>
    </subcellularLocation>
</comment>
<dbReference type="PRINTS" id="PR00380">
    <property type="entry name" value="KINESINHEAVY"/>
</dbReference>
<dbReference type="EMBL" id="KZ107853">
    <property type="protein sequence ID" value="OSS45667.1"/>
    <property type="molecule type" value="Genomic_DNA"/>
</dbReference>
<feature type="region of interest" description="Disordered" evidence="8">
    <location>
        <begin position="1579"/>
        <end position="1646"/>
    </location>
</feature>
<feature type="compositionally biased region" description="Polar residues" evidence="8">
    <location>
        <begin position="840"/>
        <end position="849"/>
    </location>
</feature>
<dbReference type="PANTHER" id="PTHR47969:SF15">
    <property type="entry name" value="CHROMOSOME-ASSOCIATED KINESIN KIF4A-RELATED"/>
    <property type="match status" value="1"/>
</dbReference>
<feature type="coiled-coil region" evidence="7">
    <location>
        <begin position="1451"/>
        <end position="1523"/>
    </location>
</feature>
<feature type="coiled-coil region" evidence="7">
    <location>
        <begin position="991"/>
        <end position="1039"/>
    </location>
</feature>
<evidence type="ECO:0000313" key="11">
    <source>
        <dbReference type="Proteomes" id="UP000193240"/>
    </source>
</evidence>
<feature type="coiled-coil region" evidence="7">
    <location>
        <begin position="496"/>
        <end position="523"/>
    </location>
</feature>
<dbReference type="GO" id="GO:0007018">
    <property type="term" value="P:microtubule-based movement"/>
    <property type="evidence" value="ECO:0007669"/>
    <property type="project" value="InterPro"/>
</dbReference>
<feature type="coiled-coil region" evidence="7">
    <location>
        <begin position="1105"/>
        <end position="1184"/>
    </location>
</feature>
<feature type="compositionally biased region" description="Low complexity" evidence="8">
    <location>
        <begin position="1594"/>
        <end position="1603"/>
    </location>
</feature>
<comment type="similarity">
    <text evidence="6">Belongs to the TRAFAC class myosin-kinesin ATPase superfamily. Kinesin family.</text>
</comment>
<dbReference type="GO" id="GO:0051231">
    <property type="term" value="P:spindle elongation"/>
    <property type="evidence" value="ECO:0007669"/>
    <property type="project" value="TreeGrafter"/>
</dbReference>
<evidence type="ECO:0000256" key="8">
    <source>
        <dbReference type="SAM" id="MobiDB-lite"/>
    </source>
</evidence>
<feature type="region of interest" description="Disordered" evidence="8">
    <location>
        <begin position="949"/>
        <end position="972"/>
    </location>
</feature>
<evidence type="ECO:0000313" key="10">
    <source>
        <dbReference type="EMBL" id="OSS45667.1"/>
    </source>
</evidence>
<dbReference type="Pfam" id="PF00225">
    <property type="entry name" value="Kinesin"/>
    <property type="match status" value="1"/>
</dbReference>
<dbReference type="InterPro" id="IPR027417">
    <property type="entry name" value="P-loop_NTPase"/>
</dbReference>
<feature type="compositionally biased region" description="Pro residues" evidence="8">
    <location>
        <begin position="1611"/>
        <end position="1638"/>
    </location>
</feature>
<evidence type="ECO:0000256" key="1">
    <source>
        <dbReference type="ARBA" id="ARBA00004496"/>
    </source>
</evidence>
<keyword evidence="11" id="KW-1185">Reference proteome</keyword>
<feature type="coiled-coil region" evidence="7">
    <location>
        <begin position="602"/>
        <end position="741"/>
    </location>
</feature>
<dbReference type="InterPro" id="IPR019821">
    <property type="entry name" value="Kinesin_motor_CS"/>
</dbReference>
<evidence type="ECO:0000259" key="9">
    <source>
        <dbReference type="PROSITE" id="PS50067"/>
    </source>
</evidence>
<evidence type="ECO:0000256" key="2">
    <source>
        <dbReference type="ARBA" id="ARBA00022490"/>
    </source>
</evidence>
<dbReference type="PANTHER" id="PTHR47969">
    <property type="entry name" value="CHROMOSOME-ASSOCIATED KINESIN KIF4A-RELATED"/>
    <property type="match status" value="1"/>
</dbReference>